<gene>
    <name evidence="9" type="ORF">G3580_19730</name>
</gene>
<dbReference type="RefSeq" id="WP_173768473.1">
    <property type="nucleotide sequence ID" value="NZ_CP048836.1"/>
</dbReference>
<feature type="transmembrane region" description="Helical" evidence="8">
    <location>
        <begin position="101"/>
        <end position="119"/>
    </location>
</feature>
<keyword evidence="4 8" id="KW-1003">Cell membrane</keyword>
<sequence length="253" mass="26617">MSEWTLFALLAGAFGAGFVDAVVGGGGLIQVPLLFSLLPGQPPATLFGTNKIASIFGTGTASVQYARRIALDRNLVLIGAGCALFGAWWGARMVSYLDPTIVRPLVLVLLIAVAAYTFRNKNFGTTPAVALGHRQGFSRIIPIALCVGFYDGFLGPGTGSFFIFLLIRFLGMDFLRASATAKILNFATNLAAISFFAFTGAVLWSVGLAMAVANIAGAVTGSTLALRHGAGFVRRIFITVVVALIAKMAYELL</sequence>
<name>A0A6C1B7B4_9RHOO</name>
<dbReference type="KEGG" id="azq:G3580_19730"/>
<evidence type="ECO:0000256" key="6">
    <source>
        <dbReference type="ARBA" id="ARBA00022989"/>
    </source>
</evidence>
<dbReference type="GO" id="GO:0005886">
    <property type="term" value="C:plasma membrane"/>
    <property type="evidence" value="ECO:0007669"/>
    <property type="project" value="UniProtKB-SubCell"/>
</dbReference>
<dbReference type="Proteomes" id="UP000501991">
    <property type="component" value="Chromosome"/>
</dbReference>
<evidence type="ECO:0000313" key="9">
    <source>
        <dbReference type="EMBL" id="QID19652.1"/>
    </source>
</evidence>
<proteinExistence type="inferred from homology"/>
<evidence type="ECO:0000256" key="1">
    <source>
        <dbReference type="ARBA" id="ARBA00004651"/>
    </source>
</evidence>
<evidence type="ECO:0000256" key="8">
    <source>
        <dbReference type="RuleBase" id="RU363041"/>
    </source>
</evidence>
<dbReference type="AlphaFoldDB" id="A0A6C1B7B4"/>
<evidence type="ECO:0000256" key="2">
    <source>
        <dbReference type="ARBA" id="ARBA00009142"/>
    </source>
</evidence>
<dbReference type="PANTHER" id="PTHR30269">
    <property type="entry name" value="TRANSMEMBRANE PROTEIN YFCA"/>
    <property type="match status" value="1"/>
</dbReference>
<feature type="transmembrane region" description="Helical" evidence="8">
    <location>
        <begin position="45"/>
        <end position="63"/>
    </location>
</feature>
<keyword evidence="7 8" id="KW-0472">Membrane</keyword>
<dbReference type="InterPro" id="IPR052017">
    <property type="entry name" value="TSUP"/>
</dbReference>
<feature type="transmembrane region" description="Helical" evidence="8">
    <location>
        <begin position="140"/>
        <end position="170"/>
    </location>
</feature>
<keyword evidence="3" id="KW-0813">Transport</keyword>
<dbReference type="PANTHER" id="PTHR30269:SF0">
    <property type="entry name" value="MEMBRANE TRANSPORTER PROTEIN YFCA-RELATED"/>
    <property type="match status" value="1"/>
</dbReference>
<keyword evidence="6 8" id="KW-1133">Transmembrane helix</keyword>
<feature type="transmembrane region" description="Helical" evidence="8">
    <location>
        <begin position="75"/>
        <end position="95"/>
    </location>
</feature>
<comment type="similarity">
    <text evidence="2 8">Belongs to the 4-toluene sulfonate uptake permease (TSUP) (TC 2.A.102) family.</text>
</comment>
<evidence type="ECO:0000256" key="5">
    <source>
        <dbReference type="ARBA" id="ARBA00022692"/>
    </source>
</evidence>
<organism evidence="9 10">
    <name type="scientific">Nitrogeniibacter mangrovi</name>
    <dbReference type="NCBI Taxonomy" id="2016596"/>
    <lineage>
        <taxon>Bacteria</taxon>
        <taxon>Pseudomonadati</taxon>
        <taxon>Pseudomonadota</taxon>
        <taxon>Betaproteobacteria</taxon>
        <taxon>Rhodocyclales</taxon>
        <taxon>Zoogloeaceae</taxon>
        <taxon>Nitrogeniibacter</taxon>
    </lineage>
</organism>
<dbReference type="EMBL" id="CP048836">
    <property type="protein sequence ID" value="QID19652.1"/>
    <property type="molecule type" value="Genomic_DNA"/>
</dbReference>
<evidence type="ECO:0000256" key="7">
    <source>
        <dbReference type="ARBA" id="ARBA00023136"/>
    </source>
</evidence>
<feature type="transmembrane region" description="Helical" evidence="8">
    <location>
        <begin position="232"/>
        <end position="250"/>
    </location>
</feature>
<protein>
    <recommendedName>
        <fullName evidence="8">Probable membrane transporter protein</fullName>
    </recommendedName>
</protein>
<evidence type="ECO:0000313" key="10">
    <source>
        <dbReference type="Proteomes" id="UP000501991"/>
    </source>
</evidence>
<comment type="subcellular location">
    <subcellularLocation>
        <location evidence="1 8">Cell membrane</location>
        <topology evidence="1 8">Multi-pass membrane protein</topology>
    </subcellularLocation>
</comment>
<evidence type="ECO:0000256" key="4">
    <source>
        <dbReference type="ARBA" id="ARBA00022475"/>
    </source>
</evidence>
<dbReference type="InterPro" id="IPR002781">
    <property type="entry name" value="TM_pro_TauE-like"/>
</dbReference>
<keyword evidence="5 8" id="KW-0812">Transmembrane</keyword>
<dbReference type="Pfam" id="PF01925">
    <property type="entry name" value="TauE"/>
    <property type="match status" value="1"/>
</dbReference>
<feature type="transmembrane region" description="Helical" evidence="8">
    <location>
        <begin position="190"/>
        <end position="220"/>
    </location>
</feature>
<keyword evidence="10" id="KW-1185">Reference proteome</keyword>
<reference evidence="9 10" key="1">
    <citation type="submission" date="2020-02" db="EMBL/GenBank/DDBJ databases">
        <title>Nitrogenibacter mangrovi gen. nov., sp. nov. isolated from mangrove sediment, a denitrifying betaproteobacterium.</title>
        <authorList>
            <person name="Liao H."/>
            <person name="Tian Y."/>
        </authorList>
    </citation>
    <scope>NUCLEOTIDE SEQUENCE [LARGE SCALE GENOMIC DNA]</scope>
    <source>
        <strain evidence="9 10">M9-3-2</strain>
    </source>
</reference>
<accession>A0A6C1B7B4</accession>
<evidence type="ECO:0000256" key="3">
    <source>
        <dbReference type="ARBA" id="ARBA00022448"/>
    </source>
</evidence>